<gene>
    <name evidence="2" type="ORF">R3P38DRAFT_3334694</name>
</gene>
<keyword evidence="3" id="KW-1185">Reference proteome</keyword>
<sequence>MAAALPSFRPSIGVPHRPVTAFTGLARPSTASVQQARQASIQRNLHGSAAGSSSLATSSSPTSPKKKRKSGPPRSFTETSASIPALNDFAAVTAPTSAIVWCGILPKVSAEEIENVQTTLKTAGLVFTVDVSTTGPIFEAIELAFRDHCATNNIDYVAPALTATIPSPNTMSYVLLGPRGRANGRTWVEDPKSLTRFTFTLQALRSAPYSHTPNNLGDGPLVTGISLRRSTAYLARLVVFQAMFFPTAALGGVFSTRSSRHSVEIQAPSAERDVQGSPPPSRNLFANDDEVCIQFALLHHEGKFNSDLFSTMSDLSLTQHRSYLGPHAAVDLTLQHMPGSGPSTLTAWQNHLQAPREIDDHIVVVSSTVDDGARALITLCFWLCSRPTTLKLKEAINEQFLSARPTIENAHLGEQGLFGLRARIGPGIGRGPRNEVIGQAVKILLSDGRFWIEREGFLTLRLHPSRSPFPYRFCVAKATGLILLLHFLFIGAPLPVSPFLFHTLFNGRVSASKFDIDFLSRFMSPDSILFIKRIVGVSLDQPLYSAKPPYCEVYQYLVNIPEIDPTLISLPRSEEEHQGISDSIVSYATLGTADIEHHPDYFGMGDGFNAVVEPFGGQDRPHHILEWFVTPCLELIKAAFDRQLKSPADILRFIDYNETNPEVNPWGDNVEMVALIERFVSHYLLERGHPRDLDGVIRALIDPEFTAPDSVVRARLFLSVTTGSILLPVRPAGWRIKPTRPLMRRGNDDFGPDVVIDFRSCFKTFSITNNARLRHLLISENAEAGKDTTFGRLFHAQLLASQNAYTSS</sequence>
<feature type="region of interest" description="Disordered" evidence="1">
    <location>
        <begin position="25"/>
        <end position="79"/>
    </location>
</feature>
<proteinExistence type="predicted"/>
<name>A0AAV9ZCE1_9AGAR</name>
<feature type="compositionally biased region" description="Low complexity" evidence="1">
    <location>
        <begin position="47"/>
        <end position="63"/>
    </location>
</feature>
<organism evidence="2 3">
    <name type="scientific">Favolaschia claudopus</name>
    <dbReference type="NCBI Taxonomy" id="2862362"/>
    <lineage>
        <taxon>Eukaryota</taxon>
        <taxon>Fungi</taxon>
        <taxon>Dikarya</taxon>
        <taxon>Basidiomycota</taxon>
        <taxon>Agaricomycotina</taxon>
        <taxon>Agaricomycetes</taxon>
        <taxon>Agaricomycetidae</taxon>
        <taxon>Agaricales</taxon>
        <taxon>Marasmiineae</taxon>
        <taxon>Mycenaceae</taxon>
        <taxon>Favolaschia</taxon>
    </lineage>
</organism>
<dbReference type="EMBL" id="JAWWNJ010000166">
    <property type="protein sequence ID" value="KAK6977754.1"/>
    <property type="molecule type" value="Genomic_DNA"/>
</dbReference>
<dbReference type="AlphaFoldDB" id="A0AAV9ZCE1"/>
<protein>
    <submittedName>
        <fullName evidence="2">Uncharacterized protein</fullName>
    </submittedName>
</protein>
<evidence type="ECO:0000256" key="1">
    <source>
        <dbReference type="SAM" id="MobiDB-lite"/>
    </source>
</evidence>
<evidence type="ECO:0000313" key="2">
    <source>
        <dbReference type="EMBL" id="KAK6977754.1"/>
    </source>
</evidence>
<feature type="compositionally biased region" description="Polar residues" evidence="1">
    <location>
        <begin position="29"/>
        <end position="45"/>
    </location>
</feature>
<comment type="caution">
    <text evidence="2">The sequence shown here is derived from an EMBL/GenBank/DDBJ whole genome shotgun (WGS) entry which is preliminary data.</text>
</comment>
<accession>A0AAV9ZCE1</accession>
<reference evidence="2 3" key="1">
    <citation type="journal article" date="2024" name="J Genomics">
        <title>Draft genome sequencing and assembly of Favolaschia claudopus CIRM-BRFM 2984 isolated from oak limbs.</title>
        <authorList>
            <person name="Navarro D."/>
            <person name="Drula E."/>
            <person name="Chaduli D."/>
            <person name="Cazenave R."/>
            <person name="Ahrendt S."/>
            <person name="Wang J."/>
            <person name="Lipzen A."/>
            <person name="Daum C."/>
            <person name="Barry K."/>
            <person name="Grigoriev I.V."/>
            <person name="Favel A."/>
            <person name="Rosso M.N."/>
            <person name="Martin F."/>
        </authorList>
    </citation>
    <scope>NUCLEOTIDE SEQUENCE [LARGE SCALE GENOMIC DNA]</scope>
    <source>
        <strain evidence="2 3">CIRM-BRFM 2984</strain>
    </source>
</reference>
<dbReference type="Proteomes" id="UP001362999">
    <property type="component" value="Unassembled WGS sequence"/>
</dbReference>
<evidence type="ECO:0000313" key="3">
    <source>
        <dbReference type="Proteomes" id="UP001362999"/>
    </source>
</evidence>